<keyword evidence="1" id="KW-0812">Transmembrane</keyword>
<gene>
    <name evidence="3" type="ORF">ABHF33_04840</name>
</gene>
<dbReference type="Pfam" id="PF05232">
    <property type="entry name" value="BTP"/>
    <property type="match status" value="2"/>
</dbReference>
<dbReference type="AlphaFoldDB" id="A0AAU7FBN8"/>
<evidence type="ECO:0000256" key="1">
    <source>
        <dbReference type="SAM" id="Phobius"/>
    </source>
</evidence>
<feature type="transmembrane region" description="Helical" evidence="1">
    <location>
        <begin position="95"/>
        <end position="113"/>
    </location>
</feature>
<keyword evidence="1" id="KW-1133">Transmembrane helix</keyword>
<evidence type="ECO:0000313" key="3">
    <source>
        <dbReference type="EMBL" id="XBM01611.1"/>
    </source>
</evidence>
<reference evidence="3" key="1">
    <citation type="submission" date="2024-05" db="EMBL/GenBank/DDBJ databases">
        <authorList>
            <person name="Yang L."/>
            <person name="Pan L."/>
        </authorList>
    </citation>
    <scope>NUCLEOTIDE SEQUENCE</scope>
    <source>
        <strain evidence="3">FCG-7</strain>
    </source>
</reference>
<accession>A0AAU7FBN8</accession>
<keyword evidence="1" id="KW-0472">Membrane</keyword>
<feature type="domain" description="Chlorhexidine efflux transporter" evidence="2">
    <location>
        <begin position="85"/>
        <end position="147"/>
    </location>
</feature>
<sequence length="156" mass="18022">MLNTTHQSDTLLSLPEKTWLERAAHALLFEVGGVILVTPLAAWLMGSSMAHVGVLAVILASIAMLWNAVFNFLFEKLERLRGWQRTPPIRALHALLFEGGFILMALPLTMWWMDLSLWHALAMDIGFFLFFLPYTYLFNWGYDTLRRMYFRRVCPA</sequence>
<protein>
    <submittedName>
        <fullName evidence="3">Multidrug/biocide efflux PACE transporter</fullName>
    </submittedName>
</protein>
<dbReference type="NCBIfam" id="NF033665">
    <property type="entry name" value="PACE_efflu_PCE"/>
    <property type="match status" value="1"/>
</dbReference>
<organism evidence="3">
    <name type="scientific">Chitinibacter mangrovi</name>
    <dbReference type="NCBI Taxonomy" id="3153927"/>
    <lineage>
        <taxon>Bacteria</taxon>
        <taxon>Pseudomonadati</taxon>
        <taxon>Pseudomonadota</taxon>
        <taxon>Betaproteobacteria</taxon>
        <taxon>Neisseriales</taxon>
        <taxon>Chitinibacteraceae</taxon>
        <taxon>Chitinibacter</taxon>
    </lineage>
</organism>
<dbReference type="InterPro" id="IPR007896">
    <property type="entry name" value="BTP_bacteria"/>
</dbReference>
<dbReference type="NCBIfam" id="NF033664">
    <property type="entry name" value="PACE_transport"/>
    <property type="match status" value="1"/>
</dbReference>
<dbReference type="EMBL" id="CP157355">
    <property type="protein sequence ID" value="XBM01611.1"/>
    <property type="molecule type" value="Genomic_DNA"/>
</dbReference>
<dbReference type="KEGG" id="cmav:ABHF33_04840"/>
<evidence type="ECO:0000259" key="2">
    <source>
        <dbReference type="Pfam" id="PF05232"/>
    </source>
</evidence>
<feature type="transmembrane region" description="Helical" evidence="1">
    <location>
        <begin position="27"/>
        <end position="46"/>
    </location>
</feature>
<dbReference type="InterPro" id="IPR058208">
    <property type="entry name" value="PACE"/>
</dbReference>
<feature type="transmembrane region" description="Helical" evidence="1">
    <location>
        <begin position="52"/>
        <end position="74"/>
    </location>
</feature>
<name>A0AAU7FBN8_9NEIS</name>
<proteinExistence type="predicted"/>
<feature type="transmembrane region" description="Helical" evidence="1">
    <location>
        <begin position="125"/>
        <end position="142"/>
    </location>
</feature>
<feature type="domain" description="Chlorhexidine efflux transporter" evidence="2">
    <location>
        <begin position="17"/>
        <end position="79"/>
    </location>
</feature>
<dbReference type="RefSeq" id="WP_348945888.1">
    <property type="nucleotide sequence ID" value="NZ_CP157355.1"/>
</dbReference>